<keyword evidence="1" id="KW-0808">Transferase</keyword>
<organism evidence="3 4">
    <name type="scientific">Streptomyces ferrugineus</name>
    <dbReference type="NCBI Taxonomy" id="1413221"/>
    <lineage>
        <taxon>Bacteria</taxon>
        <taxon>Bacillati</taxon>
        <taxon>Actinomycetota</taxon>
        <taxon>Actinomycetes</taxon>
        <taxon>Kitasatosporales</taxon>
        <taxon>Streptomycetaceae</taxon>
        <taxon>Streptomyces</taxon>
    </lineage>
</organism>
<dbReference type="AlphaFoldDB" id="A0A7M2SQ26"/>
<proteinExistence type="predicted"/>
<evidence type="ECO:0000313" key="3">
    <source>
        <dbReference type="EMBL" id="QOV38089.1"/>
    </source>
</evidence>
<protein>
    <submittedName>
        <fullName evidence="3">ATP-binding protein</fullName>
    </submittedName>
</protein>
<dbReference type="PANTHER" id="PTHR35526">
    <property type="entry name" value="ANTI-SIGMA-F FACTOR RSBW-RELATED"/>
    <property type="match status" value="1"/>
</dbReference>
<dbReference type="Proteomes" id="UP000594205">
    <property type="component" value="Chromosome"/>
</dbReference>
<dbReference type="Gene3D" id="3.30.565.10">
    <property type="entry name" value="Histidine kinase-like ATPase, C-terminal domain"/>
    <property type="match status" value="1"/>
</dbReference>
<keyword evidence="1" id="KW-0418">Kinase</keyword>
<dbReference type="CDD" id="cd16936">
    <property type="entry name" value="HATPase_RsbW-like"/>
    <property type="match status" value="1"/>
</dbReference>
<keyword evidence="1" id="KW-0723">Serine/threonine-protein kinase</keyword>
<dbReference type="InterPro" id="IPR036890">
    <property type="entry name" value="HATPase_C_sf"/>
</dbReference>
<dbReference type="GO" id="GO:0005524">
    <property type="term" value="F:ATP binding"/>
    <property type="evidence" value="ECO:0007669"/>
    <property type="project" value="UniProtKB-KW"/>
</dbReference>
<evidence type="ECO:0000259" key="2">
    <source>
        <dbReference type="Pfam" id="PF13581"/>
    </source>
</evidence>
<reference evidence="3 4" key="1">
    <citation type="submission" date="2020-10" db="EMBL/GenBank/DDBJ databases">
        <title>Streptomyces ferrugineus complate genome analysis.</title>
        <authorList>
            <person name="Anwar N."/>
        </authorList>
    </citation>
    <scope>NUCLEOTIDE SEQUENCE [LARGE SCALE GENOMIC DNA]</scope>
    <source>
        <strain evidence="3 4">CCTCC AA2014009</strain>
    </source>
</reference>
<accession>A0A7M2SQ26</accession>
<dbReference type="EMBL" id="CP063373">
    <property type="protein sequence ID" value="QOV38089.1"/>
    <property type="molecule type" value="Genomic_DNA"/>
</dbReference>
<keyword evidence="3" id="KW-0547">Nucleotide-binding</keyword>
<dbReference type="PANTHER" id="PTHR35526:SF3">
    <property type="entry name" value="ANTI-SIGMA-F FACTOR RSBW"/>
    <property type="match status" value="1"/>
</dbReference>
<sequence>MNGARCAQRKPWRLPFRAEPEEVASLRRLLRAHLTLWGLHESIEVAQLCVSELVANVINHVGPGTPTTLVVCMNRTYLRIEVHDPDTRALPFLKEGGADSETGRGMGLVDAVTDRWGVDLHADRKVIWCELATPLSSPNGHACGPGFSRAEALLGGCAAVRDRREPGPSRLTMRMTEEAAIDVITDLLHWFRAHGCDADELLDRAQTHFEAKTAAFEGQDRHAV</sequence>
<dbReference type="Pfam" id="PF13581">
    <property type="entry name" value="HATPase_c_2"/>
    <property type="match status" value="1"/>
</dbReference>
<dbReference type="InterPro" id="IPR050267">
    <property type="entry name" value="Anti-sigma-factor_SerPK"/>
</dbReference>
<dbReference type="RefSeq" id="WP_194045632.1">
    <property type="nucleotide sequence ID" value="NZ_CP063373.1"/>
</dbReference>
<dbReference type="SUPFAM" id="SSF55874">
    <property type="entry name" value="ATPase domain of HSP90 chaperone/DNA topoisomerase II/histidine kinase"/>
    <property type="match status" value="1"/>
</dbReference>
<evidence type="ECO:0000256" key="1">
    <source>
        <dbReference type="ARBA" id="ARBA00022527"/>
    </source>
</evidence>
<keyword evidence="4" id="KW-1185">Reference proteome</keyword>
<evidence type="ECO:0000313" key="4">
    <source>
        <dbReference type="Proteomes" id="UP000594205"/>
    </source>
</evidence>
<dbReference type="GO" id="GO:0004674">
    <property type="term" value="F:protein serine/threonine kinase activity"/>
    <property type="evidence" value="ECO:0007669"/>
    <property type="project" value="UniProtKB-KW"/>
</dbReference>
<feature type="domain" description="Histidine kinase/HSP90-like ATPase" evidence="2">
    <location>
        <begin position="16"/>
        <end position="127"/>
    </location>
</feature>
<keyword evidence="3" id="KW-0067">ATP-binding</keyword>
<dbReference type="InterPro" id="IPR003594">
    <property type="entry name" value="HATPase_dom"/>
</dbReference>
<dbReference type="KEGG" id="sfeu:IM697_06745"/>
<name>A0A7M2SQ26_9ACTN</name>
<gene>
    <name evidence="3" type="ORF">IM697_06745</name>
</gene>